<evidence type="ECO:0000313" key="1">
    <source>
        <dbReference type="EMBL" id="EMK24996.1"/>
    </source>
</evidence>
<reference evidence="1 2" key="1">
    <citation type="submission" date="2013-01" db="EMBL/GenBank/DDBJ databases">
        <authorList>
            <person name="Harkins D.M."/>
            <person name="Durkin A.S."/>
            <person name="Brinkac L.M."/>
            <person name="Haft D.H."/>
            <person name="Selengut J.D."/>
            <person name="Sanka R."/>
            <person name="DePew J."/>
            <person name="Purushe J."/>
            <person name="Galloway R.L."/>
            <person name="Vinetz J.M."/>
            <person name="Sutton G.G."/>
            <person name="Nierman W.C."/>
            <person name="Fouts D.E."/>
        </authorList>
    </citation>
    <scope>NUCLEOTIDE SEQUENCE [LARGE SCALE GENOMIC DNA]</scope>
    <source>
        <strain evidence="1 2">Nikolaevo</strain>
    </source>
</reference>
<dbReference type="EMBL" id="ANCE01000077">
    <property type="protein sequence ID" value="EMK24996.1"/>
    <property type="molecule type" value="Genomic_DNA"/>
</dbReference>
<gene>
    <name evidence="1" type="ORF">LEP1GSC008_3118</name>
</gene>
<comment type="caution">
    <text evidence="1">The sequence shown here is derived from an EMBL/GenBank/DDBJ whole genome shotgun (WGS) entry which is preliminary data.</text>
</comment>
<dbReference type="Proteomes" id="UP000011980">
    <property type="component" value="Unassembled WGS sequence"/>
</dbReference>
<protein>
    <submittedName>
        <fullName evidence="1">Uncharacterized protein</fullName>
    </submittedName>
</protein>
<dbReference type="AlphaFoldDB" id="M6FQN0"/>
<organism evidence="1 2">
    <name type="scientific">Leptospira kirschneri serovar Bulgarica str. Nikolaevo</name>
    <dbReference type="NCBI Taxonomy" id="1240687"/>
    <lineage>
        <taxon>Bacteria</taxon>
        <taxon>Pseudomonadati</taxon>
        <taxon>Spirochaetota</taxon>
        <taxon>Spirochaetia</taxon>
        <taxon>Leptospirales</taxon>
        <taxon>Leptospiraceae</taxon>
        <taxon>Leptospira</taxon>
    </lineage>
</organism>
<name>M6FQN0_9LEPT</name>
<dbReference type="PATRIC" id="fig|1240687.3.peg.1444"/>
<accession>M6FQN0</accession>
<evidence type="ECO:0000313" key="2">
    <source>
        <dbReference type="Proteomes" id="UP000011980"/>
    </source>
</evidence>
<sequence length="40" mass="4693">MGGLHTDLFYLYEFTRENFRAFQSFTAKSKSVKSSHSFKV</sequence>
<proteinExistence type="predicted"/>